<dbReference type="PANTHER" id="PTHR43877:SF2">
    <property type="entry name" value="AMINOALKYLPHOSPHONATE N-ACETYLTRANSFERASE-RELATED"/>
    <property type="match status" value="1"/>
</dbReference>
<name>A0A2N3XYJ4_SACSN</name>
<dbReference type="InterPro" id="IPR050832">
    <property type="entry name" value="Bact_Acetyltransf"/>
</dbReference>
<gene>
    <name evidence="4" type="ORF">A8926_3508</name>
</gene>
<dbReference type="AlphaFoldDB" id="A0A2N3XYJ4"/>
<dbReference type="PROSITE" id="PS51186">
    <property type="entry name" value="GNAT"/>
    <property type="match status" value="1"/>
</dbReference>
<dbReference type="InterPro" id="IPR016181">
    <property type="entry name" value="Acyl_CoA_acyltransferase"/>
</dbReference>
<evidence type="ECO:0000259" key="3">
    <source>
        <dbReference type="PROSITE" id="PS51186"/>
    </source>
</evidence>
<dbReference type="InterPro" id="IPR000182">
    <property type="entry name" value="GNAT_dom"/>
</dbReference>
<dbReference type="STRING" id="994479.GCA_000194155_03710"/>
<dbReference type="SUPFAM" id="SSF55729">
    <property type="entry name" value="Acyl-CoA N-acyltransferases (Nat)"/>
    <property type="match status" value="1"/>
</dbReference>
<dbReference type="Gene3D" id="3.40.630.30">
    <property type="match status" value="1"/>
</dbReference>
<dbReference type="Pfam" id="PF00583">
    <property type="entry name" value="Acetyltransf_1"/>
    <property type="match status" value="1"/>
</dbReference>
<proteinExistence type="predicted"/>
<dbReference type="CDD" id="cd04301">
    <property type="entry name" value="NAT_SF"/>
    <property type="match status" value="1"/>
</dbReference>
<sequence length="166" mass="18610">MRMQYVNQHWTVEPVGVGEPVVVGLLREYTDEMASRYYGRPATEAEVDEAIAEDPNDGLHPPKGVFLLARNGAEPFGCVGIRPLEPGLAELKRMYVRPQARGLGVAARLLGAVEQHAQDLGFQAIRLDTRDDLVEARNLYAKHGFREIPAYNNGPYAEHWFEKKLP</sequence>
<accession>A0A2N3XYJ4</accession>
<dbReference type="Proteomes" id="UP000233786">
    <property type="component" value="Unassembled WGS sequence"/>
</dbReference>
<comment type="caution">
    <text evidence="4">The sequence shown here is derived from an EMBL/GenBank/DDBJ whole genome shotgun (WGS) entry which is preliminary data.</text>
</comment>
<organism evidence="4 5">
    <name type="scientific">Saccharopolyspora spinosa</name>
    <dbReference type="NCBI Taxonomy" id="60894"/>
    <lineage>
        <taxon>Bacteria</taxon>
        <taxon>Bacillati</taxon>
        <taxon>Actinomycetota</taxon>
        <taxon>Actinomycetes</taxon>
        <taxon>Pseudonocardiales</taxon>
        <taxon>Pseudonocardiaceae</taxon>
        <taxon>Saccharopolyspora</taxon>
    </lineage>
</organism>
<dbReference type="EMBL" id="PJNB01000001">
    <property type="protein sequence ID" value="PKW15755.1"/>
    <property type="molecule type" value="Genomic_DNA"/>
</dbReference>
<reference evidence="4" key="1">
    <citation type="submission" date="2017-12" db="EMBL/GenBank/DDBJ databases">
        <title>Sequencing the genomes of 1000 Actinobacteria strains.</title>
        <authorList>
            <person name="Klenk H.-P."/>
        </authorList>
    </citation>
    <scope>NUCLEOTIDE SEQUENCE [LARGE SCALE GENOMIC DNA]</scope>
    <source>
        <strain evidence="4">DSM 44228</strain>
    </source>
</reference>
<dbReference type="OrthoDB" id="273614at2"/>
<keyword evidence="2" id="KW-0012">Acyltransferase</keyword>
<keyword evidence="5" id="KW-1185">Reference proteome</keyword>
<evidence type="ECO:0000313" key="4">
    <source>
        <dbReference type="EMBL" id="PKW15755.1"/>
    </source>
</evidence>
<feature type="domain" description="N-acetyltransferase" evidence="3">
    <location>
        <begin position="24"/>
        <end position="166"/>
    </location>
</feature>
<dbReference type="PANTHER" id="PTHR43877">
    <property type="entry name" value="AMINOALKYLPHOSPHONATE N-ACETYLTRANSFERASE-RELATED-RELATED"/>
    <property type="match status" value="1"/>
</dbReference>
<protein>
    <submittedName>
        <fullName evidence="4">Acetyltransferase (GNAT) family protein</fullName>
    </submittedName>
</protein>
<evidence type="ECO:0000313" key="5">
    <source>
        <dbReference type="Proteomes" id="UP000233786"/>
    </source>
</evidence>
<keyword evidence="1" id="KW-0808">Transferase</keyword>
<evidence type="ECO:0000256" key="1">
    <source>
        <dbReference type="ARBA" id="ARBA00022679"/>
    </source>
</evidence>
<dbReference type="RefSeq" id="WP_101376550.1">
    <property type="nucleotide sequence ID" value="NZ_CP061007.1"/>
</dbReference>
<evidence type="ECO:0000256" key="2">
    <source>
        <dbReference type="ARBA" id="ARBA00023315"/>
    </source>
</evidence>
<dbReference type="GO" id="GO:0016747">
    <property type="term" value="F:acyltransferase activity, transferring groups other than amino-acyl groups"/>
    <property type="evidence" value="ECO:0007669"/>
    <property type="project" value="InterPro"/>
</dbReference>